<feature type="region of interest" description="Disordered" evidence="1">
    <location>
        <begin position="19"/>
        <end position="82"/>
    </location>
</feature>
<feature type="compositionally biased region" description="Polar residues" evidence="1">
    <location>
        <begin position="28"/>
        <end position="50"/>
    </location>
</feature>
<dbReference type="STRING" id="329046.A0A1Y1ZHG3"/>
<feature type="region of interest" description="Disordered" evidence="1">
    <location>
        <begin position="913"/>
        <end position="935"/>
    </location>
</feature>
<dbReference type="OrthoDB" id="2157241at2759"/>
<dbReference type="PANTHER" id="PTHR31912">
    <property type="entry name" value="IP13529P"/>
    <property type="match status" value="1"/>
</dbReference>
<gene>
    <name evidence="2" type="ORF">BCR33DRAFT_752426</name>
</gene>
<feature type="compositionally biased region" description="Basic and acidic residues" evidence="1">
    <location>
        <begin position="64"/>
        <end position="82"/>
    </location>
</feature>
<dbReference type="Proteomes" id="UP000193642">
    <property type="component" value="Unassembled WGS sequence"/>
</dbReference>
<evidence type="ECO:0000313" key="3">
    <source>
        <dbReference type="Proteomes" id="UP000193642"/>
    </source>
</evidence>
<comment type="caution">
    <text evidence="2">The sequence shown here is derived from an EMBL/GenBank/DDBJ whole genome shotgun (WGS) entry which is preliminary data.</text>
</comment>
<dbReference type="EMBL" id="MCGO01000417">
    <property type="protein sequence ID" value="ORY09700.1"/>
    <property type="molecule type" value="Genomic_DNA"/>
</dbReference>
<evidence type="ECO:0000256" key="1">
    <source>
        <dbReference type="SAM" id="MobiDB-lite"/>
    </source>
</evidence>
<protein>
    <submittedName>
        <fullName evidence="2">Uncharacterized protein</fullName>
    </submittedName>
</protein>
<sequence length="935" mass="105341">MQRRSLAVGTVGVGSFRVEAVPGPSQPPVSFNSMNFDEINDSASESNYNASDYTSTDSSECEEESLHASDFEQDVEQHQPSRTDWDSVGLINADHYNRGEFAPFKSKLEFRLSKLFSNVGAKAYSRAQEQDILDTMSEVCEPPSYSRIRSIRNDLRTLLNFSPQEMTINEKPIYYLPMQSVIRLAFANPRIRENLHVLPVMSDSVSELFHSNKWIDKHPTPMVRNNLFDYFSGEAYYTSKEWEIFVPTTFVENSTGTIVAMGMLGCFIEIETVKVENSIDVQIDLNSLGERVTSIVHVIHDGTLDPETLTSIKSGSLMRAKANGKRVYNVPITLFNDDTSGNVSKKWNKYESWEFSLAGLPFHLTQRLENIFFVCTSKTLSAVESGAVICTCMKELRNGIVVRDCLLNEDVLVIGSIFQVLGDNPSHSAIVSHTGVTSHFPCRICEITKPNSVESLISYLCDPSPMVGLRSFNQIKKQLAEARYDILHSETTPAAAGASLQSKGIKDFFFSRFLKSAFQLPWMNSFLGDEEEEPYFEGPSDTPVELLHCLLLGIVKYAIRATIEGLTTEEKQVLKARVDGTSQKEFVTHLHGHSAVQYVKSMNGKDFRTWVQIAPFALSTVITEEELEMWTCLSSLTAYLYCSEISNFENYIQNLKGRLDQFVLAAAKTKYFPVFVKPKLHLLRHIIYFIETIGPGRLYATEVFESFNKVIRMCIYHTTRLNPSRDVALQFANYMCLNHIADGGLFKVDGEFLSNTNFQSYCRSTSSISVDKFRLDAFVVICGEPRIFMKIVNVDSKHERLSGLQYVLMNGVQFVSCPVLEPTLTVVHCTFASAALINVQHLCDNFCKVTTKRNFDATKHDSILSHVGAKVVINLFSFHTQKLVYDLVADVAVVEAADMEAALTEGYEVWEESKKPKVKGKGRERQRGRGSRRQV</sequence>
<name>A0A1Y1ZHG3_9FUNG</name>
<feature type="compositionally biased region" description="Basic and acidic residues" evidence="1">
    <location>
        <begin position="913"/>
        <end position="927"/>
    </location>
</feature>
<proteinExistence type="predicted"/>
<accession>A0A1Y1ZHG3</accession>
<reference evidence="2 3" key="1">
    <citation type="submission" date="2016-07" db="EMBL/GenBank/DDBJ databases">
        <title>Pervasive Adenine N6-methylation of Active Genes in Fungi.</title>
        <authorList>
            <consortium name="DOE Joint Genome Institute"/>
            <person name="Mondo S.J."/>
            <person name="Dannebaum R.O."/>
            <person name="Kuo R.C."/>
            <person name="Labutti K."/>
            <person name="Haridas S."/>
            <person name="Kuo A."/>
            <person name="Salamov A."/>
            <person name="Ahrendt S.R."/>
            <person name="Lipzen A."/>
            <person name="Sullivan W."/>
            <person name="Andreopoulos W.B."/>
            <person name="Clum A."/>
            <person name="Lindquist E."/>
            <person name="Daum C."/>
            <person name="Ramamoorthy G.K."/>
            <person name="Gryganskyi A."/>
            <person name="Culley D."/>
            <person name="Magnuson J.K."/>
            <person name="James T.Y."/>
            <person name="O'Malley M.A."/>
            <person name="Stajich J.E."/>
            <person name="Spatafora J.W."/>
            <person name="Visel A."/>
            <person name="Grigoriev I.V."/>
        </authorList>
    </citation>
    <scope>NUCLEOTIDE SEQUENCE [LARGE SCALE GENOMIC DNA]</scope>
    <source>
        <strain evidence="2 3">JEL800</strain>
    </source>
</reference>
<dbReference type="PANTHER" id="PTHR31912:SF34">
    <property type="entry name" value="NOTOCHORD-RELATED PROTEIN"/>
    <property type="match status" value="1"/>
</dbReference>
<keyword evidence="3" id="KW-1185">Reference proteome</keyword>
<evidence type="ECO:0000313" key="2">
    <source>
        <dbReference type="EMBL" id="ORY09700.1"/>
    </source>
</evidence>
<dbReference type="AlphaFoldDB" id="A0A1Y1ZHG3"/>
<organism evidence="2 3">
    <name type="scientific">Rhizoclosmatium globosum</name>
    <dbReference type="NCBI Taxonomy" id="329046"/>
    <lineage>
        <taxon>Eukaryota</taxon>
        <taxon>Fungi</taxon>
        <taxon>Fungi incertae sedis</taxon>
        <taxon>Chytridiomycota</taxon>
        <taxon>Chytridiomycota incertae sedis</taxon>
        <taxon>Chytridiomycetes</taxon>
        <taxon>Chytridiales</taxon>
        <taxon>Chytriomycetaceae</taxon>
        <taxon>Rhizoclosmatium</taxon>
    </lineage>
</organism>